<name>A0A1Y3MD65_9BACI</name>
<comment type="caution">
    <text evidence="3">The sequence shown here is derived from an EMBL/GenBank/DDBJ whole genome shotgun (WGS) entry which is preliminary data.</text>
</comment>
<gene>
    <name evidence="3" type="ORF">BW425_13425</name>
</gene>
<reference evidence="3 4" key="1">
    <citation type="submission" date="2017-02" db="EMBL/GenBank/DDBJ databases">
        <title>Bacillus pseudomycoides isolate FSL K6-0042.</title>
        <authorList>
            <person name="Kovac J."/>
        </authorList>
    </citation>
    <scope>NUCLEOTIDE SEQUENCE [LARGE SCALE GENOMIC DNA]</scope>
    <source>
        <strain evidence="3 4">FSL K6-0042</strain>
    </source>
</reference>
<evidence type="ECO:0000256" key="2">
    <source>
        <dbReference type="ARBA" id="ARBA00022801"/>
    </source>
</evidence>
<dbReference type="AlphaFoldDB" id="A0A1Y3MD65"/>
<dbReference type="Pfam" id="PF00293">
    <property type="entry name" value="NUDIX"/>
    <property type="match status" value="1"/>
</dbReference>
<dbReference type="PANTHER" id="PTHR43046">
    <property type="entry name" value="GDP-MANNOSE MANNOSYL HYDROLASE"/>
    <property type="match status" value="1"/>
</dbReference>
<evidence type="ECO:0000313" key="4">
    <source>
        <dbReference type="Proteomes" id="UP000195321"/>
    </source>
</evidence>
<comment type="cofactor">
    <cofactor evidence="1">
        <name>Mg(2+)</name>
        <dbReference type="ChEBI" id="CHEBI:18420"/>
    </cofactor>
</comment>
<evidence type="ECO:0000256" key="1">
    <source>
        <dbReference type="ARBA" id="ARBA00001946"/>
    </source>
</evidence>
<organism evidence="3 4">
    <name type="scientific">Bacillus pseudomycoides</name>
    <dbReference type="NCBI Taxonomy" id="64104"/>
    <lineage>
        <taxon>Bacteria</taxon>
        <taxon>Bacillati</taxon>
        <taxon>Bacillota</taxon>
        <taxon>Bacilli</taxon>
        <taxon>Bacillales</taxon>
        <taxon>Bacillaceae</taxon>
        <taxon>Bacillus</taxon>
        <taxon>Bacillus cereus group</taxon>
    </lineage>
</organism>
<protein>
    <submittedName>
        <fullName evidence="3">Uncharacterized protein</fullName>
    </submittedName>
</protein>
<keyword evidence="2" id="KW-0378">Hydrolase</keyword>
<dbReference type="Proteomes" id="UP000195321">
    <property type="component" value="Unassembled WGS sequence"/>
</dbReference>
<dbReference type="GO" id="GO:0016787">
    <property type="term" value="F:hydrolase activity"/>
    <property type="evidence" value="ECO:0007669"/>
    <property type="project" value="UniProtKB-KW"/>
</dbReference>
<dbReference type="PANTHER" id="PTHR43046:SF14">
    <property type="entry name" value="MUTT_NUDIX FAMILY PROTEIN"/>
    <property type="match status" value="1"/>
</dbReference>
<evidence type="ECO:0000313" key="3">
    <source>
        <dbReference type="EMBL" id="OUM48397.1"/>
    </source>
</evidence>
<dbReference type="CDD" id="cd18880">
    <property type="entry name" value="NUDIX_ADPRase"/>
    <property type="match status" value="1"/>
</dbReference>
<dbReference type="SUPFAM" id="SSF55811">
    <property type="entry name" value="Nudix"/>
    <property type="match status" value="1"/>
</dbReference>
<dbReference type="RefSeq" id="WP_016113691.1">
    <property type="nucleotide sequence ID" value="NZ_CP189809.1"/>
</dbReference>
<dbReference type="Gene3D" id="3.90.79.10">
    <property type="entry name" value="Nucleoside Triphosphate Pyrophosphohydrolase"/>
    <property type="match status" value="1"/>
</dbReference>
<dbReference type="InterPro" id="IPR000086">
    <property type="entry name" value="NUDIX_hydrolase_dom"/>
</dbReference>
<accession>A0A1Y3MD65</accession>
<proteinExistence type="predicted"/>
<sequence length="147" mass="16874">MKIRNSVKAILIHEDTLLVTTYEDEDGTYHLLPGGGQEIGETLDKTLKRECLEETRIEVKEGDLLFIRECFMDPEVHRVEFMYSCTPVSFTNVNSKTLHMDSKQTGISWLPIDDLLRYPLFPIGIRKLIQDFHAGNQSSPVYIGEIE</sequence>
<dbReference type="PROSITE" id="PS51462">
    <property type="entry name" value="NUDIX"/>
    <property type="match status" value="1"/>
</dbReference>
<dbReference type="EMBL" id="MWPX01000013">
    <property type="protein sequence ID" value="OUM48397.1"/>
    <property type="molecule type" value="Genomic_DNA"/>
</dbReference>
<dbReference type="InterPro" id="IPR015797">
    <property type="entry name" value="NUDIX_hydrolase-like_dom_sf"/>
</dbReference>